<protein>
    <submittedName>
        <fullName evidence="1">Uncharacterized protein</fullName>
    </submittedName>
</protein>
<gene>
    <name evidence="1" type="ORF">NECAME_05844</name>
</gene>
<proteinExistence type="predicted"/>
<dbReference type="AlphaFoldDB" id="W2U0B1"/>
<dbReference type="Proteomes" id="UP000053676">
    <property type="component" value="Unassembled WGS sequence"/>
</dbReference>
<reference evidence="2" key="1">
    <citation type="journal article" date="2014" name="Nat. Genet.">
        <title>Genome of the human hookworm Necator americanus.</title>
        <authorList>
            <person name="Tang Y.T."/>
            <person name="Gao X."/>
            <person name="Rosa B.A."/>
            <person name="Abubucker S."/>
            <person name="Hallsworth-Pepin K."/>
            <person name="Martin J."/>
            <person name="Tyagi R."/>
            <person name="Heizer E."/>
            <person name="Zhang X."/>
            <person name="Bhonagiri-Palsikar V."/>
            <person name="Minx P."/>
            <person name="Warren W.C."/>
            <person name="Wang Q."/>
            <person name="Zhan B."/>
            <person name="Hotez P.J."/>
            <person name="Sternberg P.W."/>
            <person name="Dougall A."/>
            <person name="Gaze S.T."/>
            <person name="Mulvenna J."/>
            <person name="Sotillo J."/>
            <person name="Ranganathan S."/>
            <person name="Rabelo E.M."/>
            <person name="Wilson R.K."/>
            <person name="Felgner P.L."/>
            <person name="Bethony J."/>
            <person name="Hawdon J.M."/>
            <person name="Gasser R.B."/>
            <person name="Loukas A."/>
            <person name="Mitreva M."/>
        </authorList>
    </citation>
    <scope>NUCLEOTIDE SEQUENCE [LARGE SCALE GENOMIC DNA]</scope>
</reference>
<keyword evidence="2" id="KW-1185">Reference proteome</keyword>
<sequence>MTAEARHDGGLTQEFSGSTWATAPHGSMAVMVKSLTRMDRTTMVVVKMIKHCRERCHAVVDYRW</sequence>
<dbReference type="KEGG" id="nai:NECAME_05844"/>
<evidence type="ECO:0000313" key="2">
    <source>
        <dbReference type="Proteomes" id="UP000053676"/>
    </source>
</evidence>
<evidence type="ECO:0000313" key="1">
    <source>
        <dbReference type="EMBL" id="ETN86756.1"/>
    </source>
</evidence>
<accession>W2U0B1</accession>
<organism evidence="1 2">
    <name type="scientific">Necator americanus</name>
    <name type="common">Human hookworm</name>
    <dbReference type="NCBI Taxonomy" id="51031"/>
    <lineage>
        <taxon>Eukaryota</taxon>
        <taxon>Metazoa</taxon>
        <taxon>Ecdysozoa</taxon>
        <taxon>Nematoda</taxon>
        <taxon>Chromadorea</taxon>
        <taxon>Rhabditida</taxon>
        <taxon>Rhabditina</taxon>
        <taxon>Rhabditomorpha</taxon>
        <taxon>Strongyloidea</taxon>
        <taxon>Ancylostomatidae</taxon>
        <taxon>Bunostominae</taxon>
        <taxon>Necator</taxon>
    </lineage>
</organism>
<dbReference type="EMBL" id="KI657497">
    <property type="protein sequence ID" value="ETN86756.1"/>
    <property type="molecule type" value="Genomic_DNA"/>
</dbReference>
<name>W2U0B1_NECAM</name>